<evidence type="ECO:0000313" key="1">
    <source>
        <dbReference type="EMBL" id="KIJ35483.1"/>
    </source>
</evidence>
<feature type="non-terminal residue" evidence="1">
    <location>
        <position position="124"/>
    </location>
</feature>
<sequence>VFLYAKYEVNPFDLLEGFLRSEMLICGFHMVFQGPSAIDGRGPSAHATKKGNAQLNNMSKVTIPSISYTATLVCIHFALNSVPAFTAGGSHGSFDNNAFYRSIIDLFTVLEMATHRHELLNWWN</sequence>
<accession>A0A0C9TYD9</accession>
<dbReference type="HOGENOM" id="CLU_2009482_0_0_1"/>
<dbReference type="AlphaFoldDB" id="A0A0C9TYD9"/>
<evidence type="ECO:0000313" key="2">
    <source>
        <dbReference type="Proteomes" id="UP000054279"/>
    </source>
</evidence>
<gene>
    <name evidence="1" type="ORF">M422DRAFT_144977</name>
</gene>
<dbReference type="EMBL" id="KN837188">
    <property type="protein sequence ID" value="KIJ35483.1"/>
    <property type="molecule type" value="Genomic_DNA"/>
</dbReference>
<organism evidence="1 2">
    <name type="scientific">Sphaerobolus stellatus (strain SS14)</name>
    <dbReference type="NCBI Taxonomy" id="990650"/>
    <lineage>
        <taxon>Eukaryota</taxon>
        <taxon>Fungi</taxon>
        <taxon>Dikarya</taxon>
        <taxon>Basidiomycota</taxon>
        <taxon>Agaricomycotina</taxon>
        <taxon>Agaricomycetes</taxon>
        <taxon>Phallomycetidae</taxon>
        <taxon>Geastrales</taxon>
        <taxon>Sphaerobolaceae</taxon>
        <taxon>Sphaerobolus</taxon>
    </lineage>
</organism>
<dbReference type="Proteomes" id="UP000054279">
    <property type="component" value="Unassembled WGS sequence"/>
</dbReference>
<dbReference type="Pfam" id="PF20414">
    <property type="entry name" value="DUF6698"/>
    <property type="match status" value="1"/>
</dbReference>
<reference evidence="1 2" key="1">
    <citation type="submission" date="2014-06" db="EMBL/GenBank/DDBJ databases">
        <title>Evolutionary Origins and Diversification of the Mycorrhizal Mutualists.</title>
        <authorList>
            <consortium name="DOE Joint Genome Institute"/>
            <consortium name="Mycorrhizal Genomics Consortium"/>
            <person name="Kohler A."/>
            <person name="Kuo A."/>
            <person name="Nagy L.G."/>
            <person name="Floudas D."/>
            <person name="Copeland A."/>
            <person name="Barry K.W."/>
            <person name="Cichocki N."/>
            <person name="Veneault-Fourrey C."/>
            <person name="LaButti K."/>
            <person name="Lindquist E.A."/>
            <person name="Lipzen A."/>
            <person name="Lundell T."/>
            <person name="Morin E."/>
            <person name="Murat C."/>
            <person name="Riley R."/>
            <person name="Ohm R."/>
            <person name="Sun H."/>
            <person name="Tunlid A."/>
            <person name="Henrissat B."/>
            <person name="Grigoriev I.V."/>
            <person name="Hibbett D.S."/>
            <person name="Martin F."/>
        </authorList>
    </citation>
    <scope>NUCLEOTIDE SEQUENCE [LARGE SCALE GENOMIC DNA]</scope>
    <source>
        <strain evidence="1 2">SS14</strain>
    </source>
</reference>
<keyword evidence="2" id="KW-1185">Reference proteome</keyword>
<proteinExistence type="predicted"/>
<name>A0A0C9TYD9_SPHS4</name>
<feature type="non-terminal residue" evidence="1">
    <location>
        <position position="1"/>
    </location>
</feature>
<protein>
    <submittedName>
        <fullName evidence="1">Uncharacterized protein</fullName>
    </submittedName>
</protein>
<dbReference type="InterPro" id="IPR046521">
    <property type="entry name" value="DUF6698"/>
</dbReference>
<dbReference type="OrthoDB" id="3160134at2759"/>